<evidence type="ECO:0000313" key="2">
    <source>
        <dbReference type="EMBL" id="CAI9951634.1"/>
    </source>
</evidence>
<organism evidence="2">
    <name type="scientific">Hexamita inflata</name>
    <dbReference type="NCBI Taxonomy" id="28002"/>
    <lineage>
        <taxon>Eukaryota</taxon>
        <taxon>Metamonada</taxon>
        <taxon>Diplomonadida</taxon>
        <taxon>Hexamitidae</taxon>
        <taxon>Hexamitinae</taxon>
        <taxon>Hexamita</taxon>
    </lineage>
</organism>
<proteinExistence type="predicted"/>
<dbReference type="InterPro" id="IPR037104">
    <property type="entry name" value="Annexin_sf"/>
</dbReference>
<dbReference type="EMBL" id="CATOUU010000825">
    <property type="protein sequence ID" value="CAI9951634.1"/>
    <property type="molecule type" value="Genomic_DNA"/>
</dbReference>
<name>A0AA86QEN5_9EUKA</name>
<reference evidence="3 4" key="2">
    <citation type="submission" date="2024-07" db="EMBL/GenBank/DDBJ databases">
        <authorList>
            <person name="Akdeniz Z."/>
        </authorList>
    </citation>
    <scope>NUCLEOTIDE SEQUENCE [LARGE SCALE GENOMIC DNA]</scope>
</reference>
<protein>
    <submittedName>
        <fullName evidence="2">Uncharacterized protein</fullName>
    </submittedName>
</protein>
<feature type="region of interest" description="Disordered" evidence="1">
    <location>
        <begin position="1"/>
        <end position="31"/>
    </location>
</feature>
<evidence type="ECO:0000313" key="4">
    <source>
        <dbReference type="Proteomes" id="UP001642409"/>
    </source>
</evidence>
<dbReference type="GO" id="GO:0005544">
    <property type="term" value="F:calcium-dependent phospholipid binding"/>
    <property type="evidence" value="ECO:0007669"/>
    <property type="project" value="InterPro"/>
</dbReference>
<dbReference type="AlphaFoldDB" id="A0AA86QEN5"/>
<dbReference type="SUPFAM" id="SSF47874">
    <property type="entry name" value="Annexin"/>
    <property type="match status" value="1"/>
</dbReference>
<feature type="compositionally biased region" description="Polar residues" evidence="1">
    <location>
        <begin position="15"/>
        <end position="25"/>
    </location>
</feature>
<evidence type="ECO:0000313" key="3">
    <source>
        <dbReference type="EMBL" id="CAL6007076.1"/>
    </source>
</evidence>
<reference evidence="2" key="1">
    <citation type="submission" date="2023-06" db="EMBL/GenBank/DDBJ databases">
        <authorList>
            <person name="Kurt Z."/>
        </authorList>
    </citation>
    <scope>NUCLEOTIDE SEQUENCE</scope>
</reference>
<accession>A0AA86QEN5</accession>
<evidence type="ECO:0000256" key="1">
    <source>
        <dbReference type="SAM" id="MobiDB-lite"/>
    </source>
</evidence>
<gene>
    <name evidence="3" type="ORF">HINF_LOCUS20461</name>
    <name evidence="2" type="ORF">HINF_LOCUS39279</name>
</gene>
<dbReference type="EMBL" id="CAXDID020000055">
    <property type="protein sequence ID" value="CAL6007076.1"/>
    <property type="molecule type" value="Genomic_DNA"/>
</dbReference>
<dbReference type="GO" id="GO:0005509">
    <property type="term" value="F:calcium ion binding"/>
    <property type="evidence" value="ECO:0007669"/>
    <property type="project" value="InterPro"/>
</dbReference>
<dbReference type="Proteomes" id="UP001642409">
    <property type="component" value="Unassembled WGS sequence"/>
</dbReference>
<feature type="compositionally biased region" description="Pro residues" evidence="1">
    <location>
        <begin position="1"/>
        <end position="12"/>
    </location>
</feature>
<keyword evidence="4" id="KW-1185">Reference proteome</keyword>
<sequence>MPKPIQQPPIQQPPMFSQNFSQQQGKGPALPAPCLPSLPNFMNSFSQPTIQPQIPTFPQFPQMQLNTTQQLSQTLTITDQLQLKFPQLNIQTIQQYQTVCQKIQQIIPQQEQKQLLIIQNLASMQPNQIVLLQEFYSFLYNVELKQDIQRIDDKYMKRCIQMQLMDQRELLLQQLVESFQKNSIFDLVNCIFSLPEQQLRETLIEYQTRFNRPFENDLEVMFKQQLLYQRLIYNYCMVVQGKLPYQLIQNEDQVAYDILSDMKAQQSLQFVDRLSTIHRQSYWKIALKIEATTKVSFGAILSQTFSDIDAYVFFLFNEHMIDANMGIAFILNELIRKEDGQRIAVVSCISRPQQIEKVFFKYGRLYDKLRGHPYLMSLLQVKGQ</sequence>
<comment type="caution">
    <text evidence="2">The sequence shown here is derived from an EMBL/GenBank/DDBJ whole genome shotgun (WGS) entry which is preliminary data.</text>
</comment>